<evidence type="ECO:0000313" key="10">
    <source>
        <dbReference type="EMBL" id="OMO88164.1"/>
    </source>
</evidence>
<accession>A0A1R3J011</accession>
<evidence type="ECO:0000256" key="9">
    <source>
        <dbReference type="SAM" id="MobiDB-lite"/>
    </source>
</evidence>
<dbReference type="Pfam" id="PF06552">
    <property type="entry name" value="TOM20_plant"/>
    <property type="match status" value="1"/>
</dbReference>
<keyword evidence="8" id="KW-0472">Membrane</keyword>
<name>A0A1R3J011_9ROSI</name>
<keyword evidence="4" id="KW-1000">Mitochondrion outer membrane</keyword>
<keyword evidence="7" id="KW-0496">Mitochondrion</keyword>
<evidence type="ECO:0000313" key="11">
    <source>
        <dbReference type="Proteomes" id="UP000187203"/>
    </source>
</evidence>
<dbReference type="GO" id="GO:0015031">
    <property type="term" value="P:protein transport"/>
    <property type="evidence" value="ECO:0007669"/>
    <property type="project" value="UniProtKB-KW"/>
</dbReference>
<proteinExistence type="predicted"/>
<dbReference type="GO" id="GO:0005742">
    <property type="term" value="C:mitochondrial outer membrane translocase complex"/>
    <property type="evidence" value="ECO:0007669"/>
    <property type="project" value="InterPro"/>
</dbReference>
<evidence type="ECO:0000256" key="6">
    <source>
        <dbReference type="ARBA" id="ARBA00022989"/>
    </source>
</evidence>
<protein>
    <submittedName>
        <fullName evidence="10">Plant specific mitochondrial import receptor subunit TOM20</fullName>
    </submittedName>
</protein>
<dbReference type="EMBL" id="AWUE01017160">
    <property type="protein sequence ID" value="OMO88164.1"/>
    <property type="molecule type" value="Genomic_DNA"/>
</dbReference>
<dbReference type="STRING" id="93759.A0A1R3J011"/>
<gene>
    <name evidence="10" type="ORF">COLO4_20394</name>
</gene>
<evidence type="ECO:0000256" key="7">
    <source>
        <dbReference type="ARBA" id="ARBA00023128"/>
    </source>
</evidence>
<keyword evidence="3" id="KW-0812">Transmembrane</keyword>
<dbReference type="InterPro" id="IPR010547">
    <property type="entry name" value="TOM20_imprt_rcpt"/>
</dbReference>
<feature type="region of interest" description="Disordered" evidence="9">
    <location>
        <begin position="17"/>
        <end position="37"/>
    </location>
</feature>
<evidence type="ECO:0000256" key="5">
    <source>
        <dbReference type="ARBA" id="ARBA00022927"/>
    </source>
</evidence>
<evidence type="ECO:0000256" key="2">
    <source>
        <dbReference type="ARBA" id="ARBA00022448"/>
    </source>
</evidence>
<organism evidence="10 11">
    <name type="scientific">Corchorus olitorius</name>
    <dbReference type="NCBI Taxonomy" id="93759"/>
    <lineage>
        <taxon>Eukaryota</taxon>
        <taxon>Viridiplantae</taxon>
        <taxon>Streptophyta</taxon>
        <taxon>Embryophyta</taxon>
        <taxon>Tracheophyta</taxon>
        <taxon>Spermatophyta</taxon>
        <taxon>Magnoliopsida</taxon>
        <taxon>eudicotyledons</taxon>
        <taxon>Gunneridae</taxon>
        <taxon>Pentapetalae</taxon>
        <taxon>rosids</taxon>
        <taxon>malvids</taxon>
        <taxon>Malvales</taxon>
        <taxon>Malvaceae</taxon>
        <taxon>Grewioideae</taxon>
        <taxon>Apeibeae</taxon>
        <taxon>Corchorus</taxon>
    </lineage>
</organism>
<sequence>MEFSEADINRMLLAEHTRKTSEDTYARNPLDAENPGNDLYQKSLEVAAKAPLLHMELQMAAAEQRTMGGGSSASSTANEVGR</sequence>
<comment type="caution">
    <text evidence="10">The sequence shown here is derived from an EMBL/GenBank/DDBJ whole genome shotgun (WGS) entry which is preliminary data.</text>
</comment>
<evidence type="ECO:0000256" key="4">
    <source>
        <dbReference type="ARBA" id="ARBA00022787"/>
    </source>
</evidence>
<keyword evidence="2" id="KW-0813">Transport</keyword>
<dbReference type="GO" id="GO:0045040">
    <property type="term" value="P:protein insertion into mitochondrial outer membrane"/>
    <property type="evidence" value="ECO:0007669"/>
    <property type="project" value="InterPro"/>
</dbReference>
<keyword evidence="11" id="KW-1185">Reference proteome</keyword>
<evidence type="ECO:0000256" key="1">
    <source>
        <dbReference type="ARBA" id="ARBA00004572"/>
    </source>
</evidence>
<dbReference type="PANTHER" id="PTHR32409:SF7">
    <property type="entry name" value="MITOCHONDRIAL IMPORT RECEPTOR SUBUNIT TOM20"/>
    <property type="match status" value="1"/>
</dbReference>
<reference evidence="11" key="1">
    <citation type="submission" date="2013-09" db="EMBL/GenBank/DDBJ databases">
        <title>Corchorus olitorius genome sequencing.</title>
        <authorList>
            <person name="Alam M."/>
            <person name="Haque M.S."/>
            <person name="Islam M.S."/>
            <person name="Emdad E.M."/>
            <person name="Islam M.M."/>
            <person name="Ahmed B."/>
            <person name="Halim A."/>
            <person name="Hossen Q.M.M."/>
            <person name="Hossain M.Z."/>
            <person name="Ahmed R."/>
            <person name="Khan M.M."/>
            <person name="Islam R."/>
            <person name="Rashid M.M."/>
            <person name="Khan S.A."/>
            <person name="Rahman M.S."/>
            <person name="Alam M."/>
            <person name="Yahiya A.S."/>
            <person name="Khan M.S."/>
            <person name="Azam M.S."/>
            <person name="Haque T."/>
            <person name="Lashkar M.Z.H."/>
            <person name="Akhand A.I."/>
            <person name="Morshed G."/>
            <person name="Roy S."/>
            <person name="Uddin K.S."/>
            <person name="Rabeya T."/>
            <person name="Hossain A.S."/>
            <person name="Chowdhury A."/>
            <person name="Snigdha A.R."/>
            <person name="Mortoza M.S."/>
            <person name="Matin S.A."/>
            <person name="Hoque S.M.E."/>
            <person name="Islam M.K."/>
            <person name="Roy D.K."/>
            <person name="Haider R."/>
            <person name="Moosa M.M."/>
            <person name="Elias S.M."/>
            <person name="Hasan A.M."/>
            <person name="Jahan S."/>
            <person name="Shafiuddin M."/>
            <person name="Mahmood N."/>
            <person name="Shommy N.S."/>
        </authorList>
    </citation>
    <scope>NUCLEOTIDE SEQUENCE [LARGE SCALE GENOMIC DNA]</scope>
    <source>
        <strain evidence="11">cv. O-4</strain>
    </source>
</reference>
<dbReference type="AlphaFoldDB" id="A0A1R3J011"/>
<dbReference type="OrthoDB" id="1056333at2759"/>
<keyword evidence="5" id="KW-0653">Protein transport</keyword>
<dbReference type="PANTHER" id="PTHR32409">
    <property type="entry name" value="MITOCHONDRIAL IMPORT RECEPTOR SUBUNIT TOM20-1-RELATED"/>
    <property type="match status" value="1"/>
</dbReference>
<keyword evidence="10" id="KW-0675">Receptor</keyword>
<evidence type="ECO:0000256" key="8">
    <source>
        <dbReference type="ARBA" id="ARBA00023136"/>
    </source>
</evidence>
<dbReference type="Proteomes" id="UP000187203">
    <property type="component" value="Unassembled WGS sequence"/>
</dbReference>
<evidence type="ECO:0000256" key="3">
    <source>
        <dbReference type="ARBA" id="ARBA00022692"/>
    </source>
</evidence>
<comment type="subcellular location">
    <subcellularLocation>
        <location evidence="1">Mitochondrion outer membrane</location>
        <topology evidence="1">Single-pass membrane protein</topology>
    </subcellularLocation>
</comment>
<keyword evidence="6" id="KW-1133">Transmembrane helix</keyword>
<feature type="region of interest" description="Disordered" evidence="9">
    <location>
        <begin position="63"/>
        <end position="82"/>
    </location>
</feature>